<gene>
    <name evidence="1" type="ORF">I553_4988</name>
</gene>
<evidence type="ECO:0000313" key="1">
    <source>
        <dbReference type="EMBL" id="EUA30731.1"/>
    </source>
</evidence>
<dbReference type="AlphaFoldDB" id="X8AHV8"/>
<name>X8AHV8_MYCXE</name>
<dbReference type="EMBL" id="JAOB01000060">
    <property type="protein sequence ID" value="EUA30731.1"/>
    <property type="molecule type" value="Genomic_DNA"/>
</dbReference>
<accession>X8AHV8</accession>
<reference evidence="1" key="1">
    <citation type="submission" date="2014-01" db="EMBL/GenBank/DDBJ databases">
        <authorList>
            <person name="Brown-Elliot B."/>
            <person name="Wallace R."/>
            <person name="Lenaerts A."/>
            <person name="Ordway D."/>
            <person name="DeGroote M.A."/>
            <person name="Parker T."/>
            <person name="Sizemore C."/>
            <person name="Tallon L.J."/>
            <person name="Sadzewicz L.K."/>
            <person name="Sengamalay N."/>
            <person name="Fraser C.M."/>
            <person name="Hine E."/>
            <person name="Shefchek K.A."/>
            <person name="Das S.P."/>
            <person name="Tettelin H."/>
        </authorList>
    </citation>
    <scope>NUCLEOTIDE SEQUENCE [LARGE SCALE GENOMIC DNA]</scope>
    <source>
        <strain evidence="1">4042</strain>
    </source>
</reference>
<protein>
    <submittedName>
        <fullName evidence="1">Putative transposase</fullName>
    </submittedName>
</protein>
<sequence length="75" mass="8975">MRRVKDARTWMRCFRCGAITRLSPTPRCRRPGRYHPPTPRHHRNHLRRFNRRPLAHIPSGCSRQLRLAGLRGDRP</sequence>
<proteinExistence type="predicted"/>
<comment type="caution">
    <text evidence="1">The sequence shown here is derived from an EMBL/GenBank/DDBJ whole genome shotgun (WGS) entry which is preliminary data.</text>
</comment>
<organism evidence="1">
    <name type="scientific">Mycobacterium xenopi 4042</name>
    <dbReference type="NCBI Taxonomy" id="1299334"/>
    <lineage>
        <taxon>Bacteria</taxon>
        <taxon>Bacillati</taxon>
        <taxon>Actinomycetota</taxon>
        <taxon>Actinomycetes</taxon>
        <taxon>Mycobacteriales</taxon>
        <taxon>Mycobacteriaceae</taxon>
        <taxon>Mycobacterium</taxon>
    </lineage>
</organism>